<evidence type="ECO:0000313" key="1">
    <source>
        <dbReference type="EMBL" id="CAA9482748.1"/>
    </source>
</evidence>
<reference evidence="1" key="1">
    <citation type="submission" date="2020-02" db="EMBL/GenBank/DDBJ databases">
        <authorList>
            <person name="Meier V. D."/>
        </authorList>
    </citation>
    <scope>NUCLEOTIDE SEQUENCE</scope>
    <source>
        <strain evidence="1">AVDCRST_MAG96</strain>
    </source>
</reference>
<organism evidence="1">
    <name type="scientific">uncultured Segetibacter sp</name>
    <dbReference type="NCBI Taxonomy" id="481133"/>
    <lineage>
        <taxon>Bacteria</taxon>
        <taxon>Pseudomonadati</taxon>
        <taxon>Bacteroidota</taxon>
        <taxon>Chitinophagia</taxon>
        <taxon>Chitinophagales</taxon>
        <taxon>Chitinophagaceae</taxon>
        <taxon>Segetibacter</taxon>
        <taxon>environmental samples</taxon>
    </lineage>
</organism>
<name>A0A6J4S1B3_9BACT</name>
<proteinExistence type="predicted"/>
<sequence>MIQELILRDRSIYKRVSHLFILGINKTIHFFVDKLYFLKNL</sequence>
<dbReference type="EMBL" id="CADCVN010000415">
    <property type="protein sequence ID" value="CAA9482748.1"/>
    <property type="molecule type" value="Genomic_DNA"/>
</dbReference>
<protein>
    <submittedName>
        <fullName evidence="1">Uncharacterized protein</fullName>
    </submittedName>
</protein>
<dbReference type="AlphaFoldDB" id="A0A6J4S1B3"/>
<gene>
    <name evidence="1" type="ORF">AVDCRST_MAG96-1097</name>
</gene>
<accession>A0A6J4S1B3</accession>